<feature type="transmembrane region" description="Helical" evidence="1">
    <location>
        <begin position="12"/>
        <end position="31"/>
    </location>
</feature>
<protein>
    <recommendedName>
        <fullName evidence="7">Carbon monoxide dehydrogenase</fullName>
    </recommendedName>
</protein>
<dbReference type="PIRSF" id="PIRSF036615">
    <property type="entry name" value="MHYT_LytTR"/>
    <property type="match status" value="1"/>
</dbReference>
<evidence type="ECO:0000313" key="6">
    <source>
        <dbReference type="Proteomes" id="UP000325797"/>
    </source>
</evidence>
<evidence type="ECO:0000256" key="1">
    <source>
        <dbReference type="PROSITE-ProRule" id="PRU00244"/>
    </source>
</evidence>
<dbReference type="Gene3D" id="2.40.50.1020">
    <property type="entry name" value="LytTr DNA-binding domain"/>
    <property type="match status" value="1"/>
</dbReference>
<proteinExistence type="predicted"/>
<keyword evidence="1" id="KW-0472">Membrane</keyword>
<dbReference type="Pfam" id="PF03707">
    <property type="entry name" value="MHYT"/>
    <property type="match status" value="4"/>
</dbReference>
<dbReference type="RefSeq" id="WP_151117237.1">
    <property type="nucleotide sequence ID" value="NZ_CP042582.1"/>
</dbReference>
<dbReference type="AlphaFoldDB" id="A0A5J6MWV3"/>
<dbReference type="Proteomes" id="UP000325797">
    <property type="component" value="Chromosome"/>
</dbReference>
<dbReference type="OrthoDB" id="9781059at2"/>
<feature type="transmembrane region" description="Helical" evidence="1">
    <location>
        <begin position="167"/>
        <end position="190"/>
    </location>
</feature>
<dbReference type="InterPro" id="IPR012073">
    <property type="entry name" value="LytTR_MHYT"/>
</dbReference>
<feature type="compositionally biased region" description="Low complexity" evidence="2">
    <location>
        <begin position="251"/>
        <end position="267"/>
    </location>
</feature>
<evidence type="ECO:0000256" key="2">
    <source>
        <dbReference type="SAM" id="MobiDB-lite"/>
    </source>
</evidence>
<dbReference type="PANTHER" id="PTHR35152">
    <property type="entry name" value="DOMAIN SIGNALLING PROTEIN, PUTATIVE (AFU_ORTHOLOGUE AFUA_5G11310)-RELATED"/>
    <property type="match status" value="1"/>
</dbReference>
<dbReference type="PANTHER" id="PTHR35152:SF1">
    <property type="entry name" value="DOMAIN SIGNALLING PROTEIN, PUTATIVE (AFU_ORTHOLOGUE AFUA_5G11310)-RELATED"/>
    <property type="match status" value="1"/>
</dbReference>
<feature type="transmembrane region" description="Helical" evidence="1">
    <location>
        <begin position="140"/>
        <end position="160"/>
    </location>
</feature>
<sequence>MPVTHEPWLVALSLAVAIQGSYVGLSLAVRLSAAEGVRRRLRLAGASLSLGVGIWSMHFVGMLAAQLPGTVDFLVFPTLLSFLVCVIVVGLALVAASFGRPTPLRIAAAAVFMGLGIASMHYIGMTALHRSLHLHHDWRLIAASVVIAIAASSLALWLGFGARRHPPLIVSATALGLAIAGMHYTAMAGLEVEPMTMGAALLPPALSVDLLAIVVAVVAFLVSGIFLLTLVPDRGRVMGETAPGLPIGEDALSPPTSSAAAGPMGPAPLGGVGGPPRRVATRIPVERAGVTQLIAPDEVFAVHANAHYTYLFNGTDDLFCSLSISEIETRLDPARFARVHRSHIVALDRIVAIRRVGDTGHVELAGGARRTVPVSRSKLASLRAQVQGRVPEPQNAAQ</sequence>
<accession>A0A5J6MWV3</accession>
<evidence type="ECO:0008006" key="7">
    <source>
        <dbReference type="Google" id="ProtNLM"/>
    </source>
</evidence>
<dbReference type="PROSITE" id="PS50924">
    <property type="entry name" value="MHYT"/>
    <property type="match status" value="1"/>
</dbReference>
<feature type="region of interest" description="Disordered" evidence="2">
    <location>
        <begin position="248"/>
        <end position="275"/>
    </location>
</feature>
<feature type="transmembrane region" description="Helical" evidence="1">
    <location>
        <begin position="106"/>
        <end position="128"/>
    </location>
</feature>
<dbReference type="EMBL" id="CP042582">
    <property type="protein sequence ID" value="QEX22138.1"/>
    <property type="molecule type" value="Genomic_DNA"/>
</dbReference>
<gene>
    <name evidence="5" type="ORF">FRZ61_20680</name>
</gene>
<dbReference type="InterPro" id="IPR007492">
    <property type="entry name" value="LytTR_DNA-bd_dom"/>
</dbReference>
<dbReference type="KEGG" id="hadh:FRZ61_20680"/>
<dbReference type="GO" id="GO:0016020">
    <property type="term" value="C:membrane"/>
    <property type="evidence" value="ECO:0007669"/>
    <property type="project" value="UniProtKB-UniRule"/>
</dbReference>
<feature type="domain" description="MHYT" evidence="3">
    <location>
        <begin position="5"/>
        <end position="193"/>
    </location>
</feature>
<feature type="transmembrane region" description="Helical" evidence="1">
    <location>
        <begin position="73"/>
        <end position="94"/>
    </location>
</feature>
<feature type="transmembrane region" description="Helical" evidence="1">
    <location>
        <begin position="210"/>
        <end position="231"/>
    </location>
</feature>
<dbReference type="PROSITE" id="PS50930">
    <property type="entry name" value="HTH_LYTTR"/>
    <property type="match status" value="1"/>
</dbReference>
<evidence type="ECO:0000259" key="4">
    <source>
        <dbReference type="PROSITE" id="PS50930"/>
    </source>
</evidence>
<dbReference type="Pfam" id="PF04397">
    <property type="entry name" value="LytTR"/>
    <property type="match status" value="1"/>
</dbReference>
<evidence type="ECO:0000313" key="5">
    <source>
        <dbReference type="EMBL" id="QEX22138.1"/>
    </source>
</evidence>
<organism evidence="5 6">
    <name type="scientific">Hypericibacter adhaerens</name>
    <dbReference type="NCBI Taxonomy" id="2602016"/>
    <lineage>
        <taxon>Bacteria</taxon>
        <taxon>Pseudomonadati</taxon>
        <taxon>Pseudomonadota</taxon>
        <taxon>Alphaproteobacteria</taxon>
        <taxon>Rhodospirillales</taxon>
        <taxon>Dongiaceae</taxon>
        <taxon>Hypericibacter</taxon>
    </lineage>
</organism>
<feature type="domain" description="HTH LytTR-type" evidence="4">
    <location>
        <begin position="283"/>
        <end position="388"/>
    </location>
</feature>
<dbReference type="InterPro" id="IPR005330">
    <property type="entry name" value="MHYT_dom"/>
</dbReference>
<keyword evidence="6" id="KW-1185">Reference proteome</keyword>
<keyword evidence="1" id="KW-0812">Transmembrane</keyword>
<dbReference type="GO" id="GO:0003677">
    <property type="term" value="F:DNA binding"/>
    <property type="evidence" value="ECO:0007669"/>
    <property type="project" value="InterPro"/>
</dbReference>
<feature type="transmembrane region" description="Helical" evidence="1">
    <location>
        <begin position="43"/>
        <end position="67"/>
    </location>
</feature>
<keyword evidence="1" id="KW-1133">Transmembrane helix</keyword>
<evidence type="ECO:0000259" key="3">
    <source>
        <dbReference type="PROSITE" id="PS50924"/>
    </source>
</evidence>
<name>A0A5J6MWV3_9PROT</name>
<dbReference type="SMART" id="SM00850">
    <property type="entry name" value="LytTR"/>
    <property type="match status" value="1"/>
</dbReference>
<reference evidence="5 6" key="1">
    <citation type="submission" date="2019-08" db="EMBL/GenBank/DDBJ databases">
        <title>Hyperibacter terrae gen. nov., sp. nov. and Hyperibacter viscosus sp. nov., two new members in the family Rhodospirillaceae isolated from the rhizosphere of Hypericum perforatum.</title>
        <authorList>
            <person name="Noviana Z."/>
        </authorList>
    </citation>
    <scope>NUCLEOTIDE SEQUENCE [LARGE SCALE GENOMIC DNA]</scope>
    <source>
        <strain evidence="5 6">R5959</strain>
    </source>
</reference>